<comment type="caution">
    <text evidence="3">The sequence shown here is derived from an EMBL/GenBank/DDBJ whole genome shotgun (WGS) entry which is preliminary data.</text>
</comment>
<organism evidence="3 4">
    <name type="scientific">Arachis hypogaea</name>
    <name type="common">Peanut</name>
    <dbReference type="NCBI Taxonomy" id="3818"/>
    <lineage>
        <taxon>Eukaryota</taxon>
        <taxon>Viridiplantae</taxon>
        <taxon>Streptophyta</taxon>
        <taxon>Embryophyta</taxon>
        <taxon>Tracheophyta</taxon>
        <taxon>Spermatophyta</taxon>
        <taxon>Magnoliopsida</taxon>
        <taxon>eudicotyledons</taxon>
        <taxon>Gunneridae</taxon>
        <taxon>Pentapetalae</taxon>
        <taxon>rosids</taxon>
        <taxon>fabids</taxon>
        <taxon>Fabales</taxon>
        <taxon>Fabaceae</taxon>
        <taxon>Papilionoideae</taxon>
        <taxon>50 kb inversion clade</taxon>
        <taxon>dalbergioids sensu lato</taxon>
        <taxon>Dalbergieae</taxon>
        <taxon>Pterocarpus clade</taxon>
        <taxon>Arachis</taxon>
    </lineage>
</organism>
<feature type="domain" description="SAP" evidence="2">
    <location>
        <begin position="13"/>
        <end position="47"/>
    </location>
</feature>
<feature type="compositionally biased region" description="Basic and acidic residues" evidence="1">
    <location>
        <begin position="234"/>
        <end position="248"/>
    </location>
</feature>
<feature type="compositionally biased region" description="Basic and acidic residues" evidence="1">
    <location>
        <begin position="383"/>
        <end position="405"/>
    </location>
</feature>
<proteinExistence type="predicted"/>
<dbReference type="Gene3D" id="1.10.720.30">
    <property type="entry name" value="SAP domain"/>
    <property type="match status" value="1"/>
</dbReference>
<dbReference type="InterPro" id="IPR036361">
    <property type="entry name" value="SAP_dom_sf"/>
</dbReference>
<feature type="compositionally biased region" description="Basic and acidic residues" evidence="1">
    <location>
        <begin position="442"/>
        <end position="459"/>
    </location>
</feature>
<feature type="compositionally biased region" description="Pro residues" evidence="1">
    <location>
        <begin position="645"/>
        <end position="656"/>
    </location>
</feature>
<dbReference type="PANTHER" id="PTHR47031">
    <property type="entry name" value="SAP DNA-BINDING DOMAIN-CONTAINING PROTEIN"/>
    <property type="match status" value="1"/>
</dbReference>
<dbReference type="EMBL" id="SDMP01000013">
    <property type="protein sequence ID" value="RYR18849.1"/>
    <property type="molecule type" value="Genomic_DNA"/>
</dbReference>
<dbReference type="AlphaFoldDB" id="A0A444ZXE2"/>
<dbReference type="Pfam" id="PF02037">
    <property type="entry name" value="SAP"/>
    <property type="match status" value="1"/>
</dbReference>
<dbReference type="CDD" id="cd12432">
    <property type="entry name" value="RRM_ACINU"/>
    <property type="match status" value="1"/>
</dbReference>
<dbReference type="SUPFAM" id="SSF68906">
    <property type="entry name" value="SAP domain"/>
    <property type="match status" value="1"/>
</dbReference>
<feature type="region of interest" description="Disordered" evidence="1">
    <location>
        <begin position="330"/>
        <end position="521"/>
    </location>
</feature>
<dbReference type="GO" id="GO:0003676">
    <property type="term" value="F:nucleic acid binding"/>
    <property type="evidence" value="ECO:0007669"/>
    <property type="project" value="InterPro"/>
</dbReference>
<keyword evidence="4" id="KW-1185">Reference proteome</keyword>
<dbReference type="InterPro" id="IPR003034">
    <property type="entry name" value="SAP_dom"/>
</dbReference>
<feature type="region of interest" description="Disordered" evidence="1">
    <location>
        <begin position="615"/>
        <end position="682"/>
    </location>
</feature>
<dbReference type="InterPro" id="IPR032552">
    <property type="entry name" value="RSB_motif"/>
</dbReference>
<dbReference type="PROSITE" id="PS50800">
    <property type="entry name" value="SAP"/>
    <property type="match status" value="1"/>
</dbReference>
<dbReference type="Gramene" id="arahy.Tifrunner.gnm2.ann2.Ah13g473800.1">
    <property type="protein sequence ID" value="arahy.Tifrunner.gnm2.ann2.Ah13g473800.1-CDS"/>
    <property type="gene ID" value="arahy.Tifrunner.gnm2.ann2.Ah13g473800"/>
</dbReference>
<feature type="compositionally biased region" description="Basic and acidic residues" evidence="1">
    <location>
        <begin position="216"/>
        <end position="226"/>
    </location>
</feature>
<dbReference type="OrthoDB" id="5348404at2759"/>
<dbReference type="Pfam" id="PF16294">
    <property type="entry name" value="RSB_motif"/>
    <property type="match status" value="1"/>
</dbReference>
<feature type="compositionally biased region" description="Basic and acidic residues" evidence="1">
    <location>
        <begin position="51"/>
        <end position="62"/>
    </location>
</feature>
<name>A0A444ZXE2_ARAHY</name>
<dbReference type="PANTHER" id="PTHR47031:SF3">
    <property type="entry name" value="SAP DOMAIN-CONTAINING PROTEIN"/>
    <property type="match status" value="1"/>
</dbReference>
<protein>
    <recommendedName>
        <fullName evidence="2">SAP domain-containing protein</fullName>
    </recommendedName>
</protein>
<evidence type="ECO:0000259" key="2">
    <source>
        <dbReference type="PROSITE" id="PS50800"/>
    </source>
</evidence>
<evidence type="ECO:0000313" key="3">
    <source>
        <dbReference type="EMBL" id="RYR18849.1"/>
    </source>
</evidence>
<accession>A0A444ZXE2</accession>
<reference evidence="3 4" key="1">
    <citation type="submission" date="2019-01" db="EMBL/GenBank/DDBJ databases">
        <title>Sequencing of cultivated peanut Arachis hypogaea provides insights into genome evolution and oil improvement.</title>
        <authorList>
            <person name="Chen X."/>
        </authorList>
    </citation>
    <scope>NUCLEOTIDE SEQUENCE [LARGE SCALE GENOMIC DNA]</scope>
    <source>
        <strain evidence="4">cv. Fuhuasheng</strain>
        <tissue evidence="3">Leaves</tissue>
    </source>
</reference>
<feature type="compositionally biased region" description="Polar residues" evidence="1">
    <location>
        <begin position="464"/>
        <end position="479"/>
    </location>
</feature>
<feature type="compositionally biased region" description="Polar residues" evidence="1">
    <location>
        <begin position="257"/>
        <end position="281"/>
    </location>
</feature>
<feature type="compositionally biased region" description="Basic and acidic residues" evidence="1">
    <location>
        <begin position="503"/>
        <end position="514"/>
    </location>
</feature>
<dbReference type="SUPFAM" id="SSF54928">
    <property type="entry name" value="RNA-binding domain, RBD"/>
    <property type="match status" value="1"/>
</dbReference>
<feature type="compositionally biased region" description="Basic and acidic residues" evidence="1">
    <location>
        <begin position="333"/>
        <end position="347"/>
    </location>
</feature>
<dbReference type="SMART" id="SM00513">
    <property type="entry name" value="SAP"/>
    <property type="match status" value="1"/>
</dbReference>
<evidence type="ECO:0000313" key="4">
    <source>
        <dbReference type="Proteomes" id="UP000289738"/>
    </source>
</evidence>
<dbReference type="SMR" id="A0A444ZXE2"/>
<dbReference type="Proteomes" id="UP000289738">
    <property type="component" value="Chromosome B03"/>
</dbReference>
<feature type="region of interest" description="Disordered" evidence="1">
    <location>
        <begin position="193"/>
        <end position="281"/>
    </location>
</feature>
<evidence type="ECO:0000256" key="1">
    <source>
        <dbReference type="SAM" id="MobiDB-lite"/>
    </source>
</evidence>
<sequence>MSSKYPILANRPIDKWKVTELKEELKRRKLPTKGLKDDLIKRLDEALRVERETAEASEKDEANGFNSDLSVLKDSQTEPVVAEVVDTIINDETVEMAEEGTSSLTKPVETVGAENISEVVDNDANKSDKLDNVAVPFDINSTAPAVNEEVEHMDSSVDINSTNVESSEIVHAPTMEIPTTTVTESVSTEVVVSSRDSYSAEQQKDYGDSVTNQENNESKEHLDNKDSNSQLDNQDSKPQLECDLKPPGEDLMANYSVPENQVSEVSSSLGSQVKSDSISTNSVSINQKNELKDNIIAENVKLEQEIVRPDMVEEPSSRYDVAVYDEIQPMDVGELHEKKASDEDNNKSPELNKINSNNEDVGYPEKLNFDRSSGDDSMEEDLPEIKQVDSKSDDDELKDKGEHFEVPNVKVEGSTLVEGDGPSLEKGDDTSQDNHTPPVSLVEKRKFHEQSSDEINERAKRQRSWNSETVKSSDPQSLALSRPVTAPKDEPATLKHILSRSDSSGKDDSLKERIVPPSQRAPTNSLRIDQFLRPFTLKAVQELLGKTGNVVSFWMDQIKTHCYVTYSSVEEATETRNAVYNLQWPPNGGRLLVAEYVDPQEVKMKLEPPPVPVASVNDGSAVPPVTPTPISLQPEPAVRRCREQPPAPTFPPPPTPQSKTPPAAREQLPPPPPLPEDVDQPMVTLDDLFRKTRATPRIYYLPLSEEKVAAKLAARGRSIKK</sequence>
<dbReference type="InterPro" id="IPR034257">
    <property type="entry name" value="Acinus_RRM"/>
</dbReference>
<feature type="region of interest" description="Disordered" evidence="1">
    <location>
        <begin position="51"/>
        <end position="71"/>
    </location>
</feature>
<feature type="compositionally biased region" description="Low complexity" evidence="1">
    <location>
        <begin position="657"/>
        <end position="667"/>
    </location>
</feature>
<dbReference type="InterPro" id="IPR035979">
    <property type="entry name" value="RBD_domain_sf"/>
</dbReference>
<gene>
    <name evidence="3" type="ORF">Ahy_B03g063458</name>
</gene>
<dbReference type="STRING" id="3818.A0A444ZXE2"/>